<reference evidence="3 4" key="1">
    <citation type="submission" date="2019-03" db="EMBL/GenBank/DDBJ databases">
        <title>Systems level insights into methane cycling in arid and semi-arid ecosystems.</title>
        <authorList>
            <person name="Kalyuzhnaya M."/>
        </authorList>
    </citation>
    <scope>NUCLEOTIDE SEQUENCE [LARGE SCALE GENOMIC DNA]</scope>
    <source>
        <strain evidence="3 4">S-1</strain>
    </source>
</reference>
<dbReference type="InterPro" id="IPR014832">
    <property type="entry name" value="TnsA_C"/>
</dbReference>
<sequence length="285" mass="32727">MLLKSILDFFMGKSQQYLSETQIKRRIKEGRGQGFGKSYQPWLNVQDVPSEGRSHRLYSHKTKRIHHLLSDLELASFFVFEWLPIVTDIREQFPLNLEDTQAISMENGIKHPSIRGTAQIMSSDFLIDASSGPYRQFAVQVKSLEALADQRTIEKLELERRYWQLKQVPWFIVTENEIDPAIKQNIEWLYSAKTDHAVDSELIAQIPILLNAFTKAPNTKIIDICKQIDAAYDLTLGQTLSDVRTLTANGFIKFNIYKAFRTITGSELILCHEDGLETLLHVANQ</sequence>
<evidence type="ECO:0000313" key="4">
    <source>
        <dbReference type="Proteomes" id="UP000295649"/>
    </source>
</evidence>
<gene>
    <name evidence="3" type="ORF">EDE11_11689</name>
</gene>
<dbReference type="InterPro" id="IPR011856">
    <property type="entry name" value="tRNA_endonuc-like_dom_sf"/>
</dbReference>
<proteinExistence type="predicted"/>
<dbReference type="InterPro" id="IPR036390">
    <property type="entry name" value="WH_DNA-bd_sf"/>
</dbReference>
<dbReference type="CDD" id="cd22362">
    <property type="entry name" value="TnsA_endonuclease-like"/>
    <property type="match status" value="1"/>
</dbReference>
<dbReference type="InterPro" id="IPR036388">
    <property type="entry name" value="WH-like_DNA-bd_sf"/>
</dbReference>
<dbReference type="Gene3D" id="3.40.1350.10">
    <property type="match status" value="1"/>
</dbReference>
<dbReference type="Gene3D" id="1.10.10.10">
    <property type="entry name" value="Winged helix-like DNA-binding domain superfamily/Winged helix DNA-binding domain"/>
    <property type="match status" value="1"/>
</dbReference>
<comment type="caution">
    <text evidence="3">The sequence shown here is derived from an EMBL/GenBank/DDBJ whole genome shotgun (WGS) entry which is preliminary data.</text>
</comment>
<evidence type="ECO:0000259" key="1">
    <source>
        <dbReference type="Pfam" id="PF08721"/>
    </source>
</evidence>
<name>A0ABY2CJZ4_METMH</name>
<evidence type="ECO:0000313" key="3">
    <source>
        <dbReference type="EMBL" id="TCV81201.1"/>
    </source>
</evidence>
<protein>
    <submittedName>
        <fullName evidence="3">TnsA endonuclease-like protein</fullName>
    </submittedName>
</protein>
<keyword evidence="4" id="KW-1185">Reference proteome</keyword>
<accession>A0ABY2CJZ4</accession>
<dbReference type="InterPro" id="IPR011335">
    <property type="entry name" value="Restrct_endonuc-II-like"/>
</dbReference>
<dbReference type="Pfam" id="PF08722">
    <property type="entry name" value="Tn7_TnsA-like_N"/>
    <property type="match status" value="1"/>
</dbReference>
<feature type="domain" description="TnsA endonuclease N-terminal" evidence="2">
    <location>
        <begin position="84"/>
        <end position="175"/>
    </location>
</feature>
<evidence type="ECO:0000259" key="2">
    <source>
        <dbReference type="Pfam" id="PF08722"/>
    </source>
</evidence>
<dbReference type="Proteomes" id="UP000295649">
    <property type="component" value="Unassembled WGS sequence"/>
</dbReference>
<organism evidence="3 4">
    <name type="scientific">Methylomonas methanica</name>
    <dbReference type="NCBI Taxonomy" id="421"/>
    <lineage>
        <taxon>Bacteria</taxon>
        <taxon>Pseudomonadati</taxon>
        <taxon>Pseudomonadota</taxon>
        <taxon>Gammaproteobacteria</taxon>
        <taxon>Methylococcales</taxon>
        <taxon>Methylococcaceae</taxon>
        <taxon>Methylomonas</taxon>
    </lineage>
</organism>
<feature type="domain" description="TnsA endonuclease C-terminal" evidence="1">
    <location>
        <begin position="177"/>
        <end position="256"/>
    </location>
</feature>
<dbReference type="SUPFAM" id="SSF46785">
    <property type="entry name" value="Winged helix' DNA-binding domain"/>
    <property type="match status" value="1"/>
</dbReference>
<dbReference type="Pfam" id="PF08721">
    <property type="entry name" value="Tn7_Tnp_TnsA_C"/>
    <property type="match status" value="1"/>
</dbReference>
<dbReference type="SUPFAM" id="SSF52980">
    <property type="entry name" value="Restriction endonuclease-like"/>
    <property type="match status" value="1"/>
</dbReference>
<dbReference type="EMBL" id="SMCN01000016">
    <property type="protein sequence ID" value="TCV81201.1"/>
    <property type="molecule type" value="Genomic_DNA"/>
</dbReference>
<dbReference type="InterPro" id="IPR014833">
    <property type="entry name" value="TnsA_N"/>
</dbReference>